<organism evidence="1 2">
    <name type="scientific">Ambrosiozyma monospora</name>
    <name type="common">Yeast</name>
    <name type="synonym">Endomycopsis monosporus</name>
    <dbReference type="NCBI Taxonomy" id="43982"/>
    <lineage>
        <taxon>Eukaryota</taxon>
        <taxon>Fungi</taxon>
        <taxon>Dikarya</taxon>
        <taxon>Ascomycota</taxon>
        <taxon>Saccharomycotina</taxon>
        <taxon>Pichiomycetes</taxon>
        <taxon>Pichiales</taxon>
        <taxon>Pichiaceae</taxon>
        <taxon>Ambrosiozyma</taxon>
    </lineage>
</organism>
<evidence type="ECO:0000313" key="1">
    <source>
        <dbReference type="EMBL" id="GME88532.1"/>
    </source>
</evidence>
<keyword evidence="2" id="KW-1185">Reference proteome</keyword>
<reference evidence="1" key="1">
    <citation type="submission" date="2023-04" db="EMBL/GenBank/DDBJ databases">
        <title>Ambrosiozyma monospora NBRC 10751.</title>
        <authorList>
            <person name="Ichikawa N."/>
            <person name="Sato H."/>
            <person name="Tonouchi N."/>
        </authorList>
    </citation>
    <scope>NUCLEOTIDE SEQUENCE</scope>
    <source>
        <strain evidence="1">NBRC 10751</strain>
    </source>
</reference>
<dbReference type="Proteomes" id="UP001165064">
    <property type="component" value="Unassembled WGS sequence"/>
</dbReference>
<comment type="caution">
    <text evidence="1">The sequence shown here is derived from an EMBL/GenBank/DDBJ whole genome shotgun (WGS) entry which is preliminary data.</text>
</comment>
<sequence>MIKNGIDDIGMYHGLRPYVGGFMEYVTDARKPVNNHLALKRMTQPDYYPGTKWISLKAFANEACQHYLAEAAAFVALPPLDHPELFNKEMQDFWIEYFSTNLRCATSKVASIEHLCILTKKAVHNITGDIRTRVAEAIERSWERFPRPATAEEIQRFGITAFDGYQGMLITDDNVNALTELMLFALQRNDKCLEVGIQRNH</sequence>
<name>A0ACB5THR2_AMBMO</name>
<accession>A0ACB5THR2</accession>
<evidence type="ECO:0000313" key="2">
    <source>
        <dbReference type="Proteomes" id="UP001165064"/>
    </source>
</evidence>
<proteinExistence type="predicted"/>
<gene>
    <name evidence="1" type="ORF">Amon02_000837800</name>
</gene>
<protein>
    <submittedName>
        <fullName evidence="1">Unnamed protein product</fullName>
    </submittedName>
</protein>
<dbReference type="EMBL" id="BSXS01007364">
    <property type="protein sequence ID" value="GME88532.1"/>
    <property type="molecule type" value="Genomic_DNA"/>
</dbReference>